<name>A0A8J3Q1W6_9ACTN</name>
<reference evidence="2 3" key="1">
    <citation type="submission" date="2021-01" db="EMBL/GenBank/DDBJ databases">
        <title>Whole genome shotgun sequence of Planotetraspora kaengkrachanensis NBRC 104272.</title>
        <authorList>
            <person name="Komaki H."/>
            <person name="Tamura T."/>
        </authorList>
    </citation>
    <scope>NUCLEOTIDE SEQUENCE [LARGE SCALE GENOMIC DNA]</scope>
    <source>
        <strain evidence="2 3">NBRC 104272</strain>
    </source>
</reference>
<gene>
    <name evidence="2" type="ORF">Pka01_81080</name>
</gene>
<protein>
    <recommendedName>
        <fullName evidence="4">SDR family oxidoreductase</fullName>
    </recommendedName>
</protein>
<evidence type="ECO:0000256" key="1">
    <source>
        <dbReference type="SAM" id="MobiDB-lite"/>
    </source>
</evidence>
<keyword evidence="3" id="KW-1185">Reference proteome</keyword>
<dbReference type="InterPro" id="IPR036291">
    <property type="entry name" value="NAD(P)-bd_dom_sf"/>
</dbReference>
<evidence type="ECO:0008006" key="4">
    <source>
        <dbReference type="Google" id="ProtNLM"/>
    </source>
</evidence>
<proteinExistence type="predicted"/>
<dbReference type="AlphaFoldDB" id="A0A8J3Q1W6"/>
<organism evidence="2 3">
    <name type="scientific">Planotetraspora kaengkrachanensis</name>
    <dbReference type="NCBI Taxonomy" id="575193"/>
    <lineage>
        <taxon>Bacteria</taxon>
        <taxon>Bacillati</taxon>
        <taxon>Actinomycetota</taxon>
        <taxon>Actinomycetes</taxon>
        <taxon>Streptosporangiales</taxon>
        <taxon>Streptosporangiaceae</taxon>
        <taxon>Planotetraspora</taxon>
    </lineage>
</organism>
<comment type="caution">
    <text evidence="2">The sequence shown here is derived from an EMBL/GenBank/DDBJ whole genome shotgun (WGS) entry which is preliminary data.</text>
</comment>
<sequence length="102" mass="10935">MQSPRPAPERKSLKLIPEDAREAIPRKTALPRLGRPKDLASTLAFLLSDEASKPVGLVSSEDIHILGGDPVGRPNGNIGPSTRDSASHRGLPTGTIRLLIRQ</sequence>
<dbReference type="SUPFAM" id="SSF51735">
    <property type="entry name" value="NAD(P)-binding Rossmann-fold domains"/>
    <property type="match status" value="1"/>
</dbReference>
<dbReference type="Proteomes" id="UP000630097">
    <property type="component" value="Unassembled WGS sequence"/>
</dbReference>
<evidence type="ECO:0000313" key="2">
    <source>
        <dbReference type="EMBL" id="GIG84981.1"/>
    </source>
</evidence>
<evidence type="ECO:0000313" key="3">
    <source>
        <dbReference type="Proteomes" id="UP000630097"/>
    </source>
</evidence>
<feature type="region of interest" description="Disordered" evidence="1">
    <location>
        <begin position="67"/>
        <end position="102"/>
    </location>
</feature>
<dbReference type="EMBL" id="BONV01000066">
    <property type="protein sequence ID" value="GIG84981.1"/>
    <property type="molecule type" value="Genomic_DNA"/>
</dbReference>
<accession>A0A8J3Q1W6</accession>